<feature type="region of interest" description="Disordered" evidence="7">
    <location>
        <begin position="591"/>
        <end position="663"/>
    </location>
</feature>
<comment type="similarity">
    <text evidence="2">Belongs to the PC-esterase family. TBL subfamily.</text>
</comment>
<dbReference type="InterPro" id="IPR055126">
    <property type="entry name" value="EDR4-like_N"/>
</dbReference>
<comment type="subcellular location">
    <subcellularLocation>
        <location evidence="1">Membrane</location>
        <topology evidence="1">Single-pass membrane protein</topology>
    </subcellularLocation>
</comment>
<dbReference type="Pfam" id="PF22910">
    <property type="entry name" value="EDR4-like_1st"/>
    <property type="match status" value="1"/>
</dbReference>
<dbReference type="InterPro" id="IPR021480">
    <property type="entry name" value="Zinc_ribbon_12"/>
</dbReference>
<feature type="region of interest" description="Disordered" evidence="7">
    <location>
        <begin position="80"/>
        <end position="120"/>
    </location>
</feature>
<dbReference type="EMBL" id="JACGWN010000001">
    <property type="protein sequence ID" value="KAL0464891.1"/>
    <property type="molecule type" value="Genomic_DNA"/>
</dbReference>
<feature type="domain" description="Trichome birefringence-like N-terminal" evidence="10">
    <location>
        <begin position="1007"/>
        <end position="1059"/>
    </location>
</feature>
<evidence type="ECO:0000256" key="7">
    <source>
        <dbReference type="SAM" id="MobiDB-lite"/>
    </source>
</evidence>
<keyword evidence="3" id="KW-0812">Transmembrane</keyword>
<keyword evidence="5" id="KW-1133">Transmembrane helix</keyword>
<feature type="domain" description="Trichome birefringence-like C-terminal" evidence="9">
    <location>
        <begin position="1061"/>
        <end position="1353"/>
    </location>
</feature>
<feature type="compositionally biased region" description="Basic and acidic residues" evidence="7">
    <location>
        <begin position="681"/>
        <end position="694"/>
    </location>
</feature>
<accession>A0AAW2YG60</accession>
<dbReference type="Pfam" id="PF13839">
    <property type="entry name" value="PC-Esterase"/>
    <property type="match status" value="1"/>
</dbReference>
<dbReference type="Pfam" id="PF11331">
    <property type="entry name" value="Zn_ribbon_12"/>
    <property type="match status" value="1"/>
</dbReference>
<feature type="compositionally biased region" description="Basic and acidic residues" evidence="7">
    <location>
        <begin position="606"/>
        <end position="618"/>
    </location>
</feature>
<dbReference type="PANTHER" id="PTHR31105:SF42">
    <property type="entry name" value="OS02G0258300 PROTEIN"/>
    <property type="match status" value="1"/>
</dbReference>
<dbReference type="GO" id="GO:1900150">
    <property type="term" value="P:regulation of defense response to fungus"/>
    <property type="evidence" value="ECO:0007669"/>
    <property type="project" value="InterPro"/>
</dbReference>
<proteinExistence type="inferred from homology"/>
<evidence type="ECO:0000256" key="3">
    <source>
        <dbReference type="ARBA" id="ARBA00022692"/>
    </source>
</evidence>
<evidence type="ECO:0000256" key="1">
    <source>
        <dbReference type="ARBA" id="ARBA00004167"/>
    </source>
</evidence>
<dbReference type="InterPro" id="IPR025846">
    <property type="entry name" value="TBL_N"/>
</dbReference>
<organism evidence="12">
    <name type="scientific">Sesamum latifolium</name>
    <dbReference type="NCBI Taxonomy" id="2727402"/>
    <lineage>
        <taxon>Eukaryota</taxon>
        <taxon>Viridiplantae</taxon>
        <taxon>Streptophyta</taxon>
        <taxon>Embryophyta</taxon>
        <taxon>Tracheophyta</taxon>
        <taxon>Spermatophyta</taxon>
        <taxon>Magnoliopsida</taxon>
        <taxon>eudicotyledons</taxon>
        <taxon>Gunneridae</taxon>
        <taxon>Pentapetalae</taxon>
        <taxon>asterids</taxon>
        <taxon>lamiids</taxon>
        <taxon>Lamiales</taxon>
        <taxon>Pedaliaceae</taxon>
        <taxon>Sesamum</taxon>
    </lineage>
</organism>
<feature type="region of interest" description="Disordered" evidence="7">
    <location>
        <begin position="319"/>
        <end position="359"/>
    </location>
</feature>
<feature type="region of interest" description="Disordered" evidence="7">
    <location>
        <begin position="163"/>
        <end position="182"/>
    </location>
</feature>
<evidence type="ECO:0000259" key="8">
    <source>
        <dbReference type="Pfam" id="PF11331"/>
    </source>
</evidence>
<dbReference type="PANTHER" id="PTHR31105">
    <property type="entry name" value="EXTRA-LARGE G-PROTEIN-LIKE"/>
    <property type="match status" value="1"/>
</dbReference>
<reference evidence="12" key="2">
    <citation type="journal article" date="2024" name="Plant">
        <title>Genomic evolution and insights into agronomic trait innovations of Sesamum species.</title>
        <authorList>
            <person name="Miao H."/>
            <person name="Wang L."/>
            <person name="Qu L."/>
            <person name="Liu H."/>
            <person name="Sun Y."/>
            <person name="Le M."/>
            <person name="Wang Q."/>
            <person name="Wei S."/>
            <person name="Zheng Y."/>
            <person name="Lin W."/>
            <person name="Duan Y."/>
            <person name="Cao H."/>
            <person name="Xiong S."/>
            <person name="Wang X."/>
            <person name="Wei L."/>
            <person name="Li C."/>
            <person name="Ma Q."/>
            <person name="Ju M."/>
            <person name="Zhao R."/>
            <person name="Li G."/>
            <person name="Mu C."/>
            <person name="Tian Q."/>
            <person name="Mei H."/>
            <person name="Zhang T."/>
            <person name="Gao T."/>
            <person name="Zhang H."/>
        </authorList>
    </citation>
    <scope>NUCLEOTIDE SEQUENCE</scope>
    <source>
        <strain evidence="12">KEN1</strain>
    </source>
</reference>
<dbReference type="Pfam" id="PF14416">
    <property type="entry name" value="PMR5N"/>
    <property type="match status" value="1"/>
</dbReference>
<reference evidence="12" key="1">
    <citation type="submission" date="2020-06" db="EMBL/GenBank/DDBJ databases">
        <authorList>
            <person name="Li T."/>
            <person name="Hu X."/>
            <person name="Zhang T."/>
            <person name="Song X."/>
            <person name="Zhang H."/>
            <person name="Dai N."/>
            <person name="Sheng W."/>
            <person name="Hou X."/>
            <person name="Wei L."/>
        </authorList>
    </citation>
    <scope>NUCLEOTIDE SEQUENCE</scope>
    <source>
        <strain evidence="12">KEN1</strain>
        <tissue evidence="12">Leaf</tissue>
    </source>
</reference>
<evidence type="ECO:0000256" key="2">
    <source>
        <dbReference type="ARBA" id="ARBA00007727"/>
    </source>
</evidence>
<evidence type="ECO:0000256" key="6">
    <source>
        <dbReference type="ARBA" id="ARBA00023136"/>
    </source>
</evidence>
<name>A0AAW2YG60_9LAMI</name>
<dbReference type="InterPro" id="IPR026057">
    <property type="entry name" value="TBL_C"/>
</dbReference>
<comment type="caution">
    <text evidence="12">The sequence shown here is derived from an EMBL/GenBank/DDBJ whole genome shotgun (WGS) entry which is preliminary data.</text>
</comment>
<evidence type="ECO:0000259" key="9">
    <source>
        <dbReference type="Pfam" id="PF13839"/>
    </source>
</evidence>
<evidence type="ECO:0000313" key="12">
    <source>
        <dbReference type="EMBL" id="KAL0464891.1"/>
    </source>
</evidence>
<keyword evidence="4" id="KW-0735">Signal-anchor</keyword>
<keyword evidence="6" id="KW-0472">Membrane</keyword>
<evidence type="ECO:0000256" key="4">
    <source>
        <dbReference type="ARBA" id="ARBA00022968"/>
    </source>
</evidence>
<feature type="compositionally biased region" description="Basic and acidic residues" evidence="7">
    <location>
        <begin position="634"/>
        <end position="654"/>
    </location>
</feature>
<feature type="domain" description="Probable zinc-ribbon" evidence="8">
    <location>
        <begin position="494"/>
        <end position="538"/>
    </location>
</feature>
<feature type="region of interest" description="Disordered" evidence="7">
    <location>
        <begin position="432"/>
        <end position="458"/>
    </location>
</feature>
<dbReference type="GO" id="GO:0016020">
    <property type="term" value="C:membrane"/>
    <property type="evidence" value="ECO:0007669"/>
    <property type="project" value="UniProtKB-SubCell"/>
</dbReference>
<protein>
    <submittedName>
        <fullName evidence="12">Protein trichome birefringence-like 25</fullName>
    </submittedName>
</protein>
<evidence type="ECO:0000259" key="11">
    <source>
        <dbReference type="Pfam" id="PF22910"/>
    </source>
</evidence>
<feature type="region of interest" description="Disordered" evidence="7">
    <location>
        <begin position="194"/>
        <end position="218"/>
    </location>
</feature>
<feature type="region of interest" description="Disordered" evidence="7">
    <location>
        <begin position="675"/>
        <end position="714"/>
    </location>
</feature>
<evidence type="ECO:0000256" key="5">
    <source>
        <dbReference type="ARBA" id="ARBA00022989"/>
    </source>
</evidence>
<dbReference type="InterPro" id="IPR040244">
    <property type="entry name" value="EDR4-like"/>
</dbReference>
<gene>
    <name evidence="12" type="ORF">Slati_0376700</name>
</gene>
<feature type="domain" description="Enhanced disease resistance 4-like N-terminal" evidence="11">
    <location>
        <begin position="6"/>
        <end position="39"/>
    </location>
</feature>
<evidence type="ECO:0000259" key="10">
    <source>
        <dbReference type="Pfam" id="PF14416"/>
    </source>
</evidence>
<sequence length="1359" mass="154472">MSEPSKVRLVRCPKCEKLLPEVTHYSVYQCGGCGAVLRAKNKGVDLETFSEMSDEESNGGTVEKLSDRYEKVMNVSERRMMDMTDGSESDVRSNISSSSRAERRRVLRDRAENSRSSLTSKQENWAVEADLIQDKNSDEFLRAKIAQGLEDSVIYHENENRVRRSGRAMDRRNGEKSEMESFWRAQRMDAEVISHTEEGPSRSSYDHENPARNRKDVDGLNNVDYIGEDQAELLKKLDELKDQLSRSGNLIDKGKEKLPIDRRMAHQDPYDSENWYTDASLEMNRVSIQNMHPDAQIKKPLYQNQYAEPPPLMHRQEIGRSGFYPPRYAPSHVQGYGDPSRSHMHRSGPHQAPAPYHIPSSHAYMSGPYMDDGMVYMETMEPYPPNFSRHHPSCSCQQCRNKRQVPPPTLPSAYSGKYSDVPNDRTFNYHNNPGPFGSRELNHSISNPPPLRSHSAQSQARWSSDVSSEADHFIRRRPPRVHLPPGGKQCRPIAGGAPFLTCYNCFELLLLPKKVLSKKKSRKKVRCEACSTVIVFTVSDKKLVISIDVEVEDNPIEVDNKHHVLSTRGDGHLSQTRTTFSSDDYANSGYDFHSMDRETGQISPEHQGRANKSTEIKSHNSLSTYTSEAEEDRENLRSRRKDSSSIDLSTKDKGPPPPAGSSLQEYFEYSNKYHAANRPGEGNRREPSEHDRLLPNKTTSRQISRKESSATEIDLSSNEYFNTGTTFDSGEASREGDRLRVSRAADSFFTKMSSEDSNRSTEPCEQEKANVTVNGHLIPDRLIKKAEKLAGPIQPGNYWYDFRAGFWGAMGGPCLGIIPPFITEFNYPMPEHCGGGNTHVFVNGRELNQKDLNLLGSRGLPTERDKSYIIEISGRVLDEDTGEELQSLGKLAPTCSDADPLCIPKSVAVFKAKTRYDPETGVSGEKRMKQFNSNLQRKVFSSVLVKFAVCFLLLGVAYRLLCSSFVPFSPVEVSEDKPPALSVGNTLPPQITDDRSVNLHHHTSQNESCNLFEGEWVRDSNGPMYTNSTCYTIEAPQNCMKNGRPDSDYVYWRWNPSHCTLPKLHPNKFLEIMRDKSLAFIGDSIMRNHVQSLLCLLSQVEEAVEVYHDEPYKNRRWSFPSHHFTVSVIWAPFLTKAFTFEDDDGVSSGLIQLHLDKLDTVWTQQYEKFDYVVIAGGKWFLKSAVYYENNTIVGCHNCHDKNITELGFEYAYRKALNSTLKFISETKHRPYIFFRTTTPDHFENGEWNTGGYCNRTRPFKAGEISINVVDEIMRNVELEEFEWAAGRGSGNGMSLKLFDTTMLSLLRPDGHPGVYRQFHPYDGKDKEAKIQNDCLHWCLPGPIDSWNDLMMEMLLRHAR</sequence>
<dbReference type="GO" id="GO:0016740">
    <property type="term" value="F:transferase activity"/>
    <property type="evidence" value="ECO:0007669"/>
    <property type="project" value="InterPro"/>
</dbReference>